<evidence type="ECO:0000256" key="1">
    <source>
        <dbReference type="SAM" id="MobiDB-lite"/>
    </source>
</evidence>
<accession>A0A1I5TNA9</accession>
<dbReference type="AlphaFoldDB" id="A0A1I5TNA9"/>
<feature type="transmembrane region" description="Helical" evidence="2">
    <location>
        <begin position="437"/>
        <end position="465"/>
    </location>
</feature>
<evidence type="ECO:0000259" key="3">
    <source>
        <dbReference type="Pfam" id="PF03413"/>
    </source>
</evidence>
<protein>
    <submittedName>
        <fullName evidence="4">Uncharacterized iron-regulated membrane protein</fullName>
    </submittedName>
</protein>
<dbReference type="InterPro" id="IPR025711">
    <property type="entry name" value="PepSY"/>
</dbReference>
<feature type="domain" description="PepSY" evidence="3">
    <location>
        <begin position="90"/>
        <end position="142"/>
    </location>
</feature>
<dbReference type="EMBL" id="FOVH01000018">
    <property type="protein sequence ID" value="SFP84562.1"/>
    <property type="molecule type" value="Genomic_DNA"/>
</dbReference>
<feature type="region of interest" description="Disordered" evidence="1">
    <location>
        <begin position="267"/>
        <end position="298"/>
    </location>
</feature>
<dbReference type="Pfam" id="PF03413">
    <property type="entry name" value="PepSY"/>
    <property type="match status" value="1"/>
</dbReference>
<evidence type="ECO:0000313" key="4">
    <source>
        <dbReference type="EMBL" id="SFP84562.1"/>
    </source>
</evidence>
<dbReference type="RefSeq" id="WP_075023965.1">
    <property type="nucleotide sequence ID" value="NZ_CP083237.1"/>
</dbReference>
<keyword evidence="5" id="KW-1185">Reference proteome</keyword>
<name>A0A1I5TNA9_9ACTN</name>
<dbReference type="STRING" id="1993.SAMN04489713_11861"/>
<keyword evidence="2" id="KW-0472">Membrane</keyword>
<proteinExistence type="predicted"/>
<keyword evidence="2" id="KW-0812">Transmembrane</keyword>
<dbReference type="GeneID" id="99652449"/>
<dbReference type="eggNOG" id="COG3182">
    <property type="taxonomic scope" value="Bacteria"/>
</dbReference>
<dbReference type="Proteomes" id="UP000183413">
    <property type="component" value="Unassembled WGS sequence"/>
</dbReference>
<organism evidence="4 5">
    <name type="scientific">Actinomadura madurae</name>
    <dbReference type="NCBI Taxonomy" id="1993"/>
    <lineage>
        <taxon>Bacteria</taxon>
        <taxon>Bacillati</taxon>
        <taxon>Actinomycetota</taxon>
        <taxon>Actinomycetes</taxon>
        <taxon>Streptosporangiales</taxon>
        <taxon>Thermomonosporaceae</taxon>
        <taxon>Actinomadura</taxon>
    </lineage>
</organism>
<feature type="transmembrane region" description="Helical" evidence="2">
    <location>
        <begin position="388"/>
        <end position="405"/>
    </location>
</feature>
<sequence>MSTTSDHLPLPTGTEPVRAPGRDGSTGRDVWPLVRRLHFYAGVFVAPFLVLAALTGLAYAFTPQLDGLVYGDELRVRSVSGAPRPLAGQVRAAQAAHPEGTVVTVTPPADEHATTAVAMSVPELGDKQRTVYVDPYTGRVTGALTTSSGDTPLTTWLDELHRSLHLGVPGRLYSELAASWLWVIVAGGLLLWLGRRRQYRGRGPARRLVIVDRSARGVRRSRGRHAVAGVWLGTVLLFLSATGLTWSDHAGANFDTVQGALRSSAPELNTARPGSAPSSAGEHSGHDGGTATGTDDPAADVDRVLAAGRAAGLSGPVELGAPEDVDSVWTVTQVDNAWPVHRDEVAVDAATGQVTARVNWADHPWLAKLSTLGIQFHMGRLFGPANQLLLAATALGLLWIIFWGYRMWWQRRPTRAARTRFGRPPARGASRRLPRTALLLGIPVVALVGYAIPLFGITLLAFLLFDAALAAVRRRTTGGPAGGERAAS</sequence>
<dbReference type="Pfam" id="PF03929">
    <property type="entry name" value="PepSY_TM"/>
    <property type="match status" value="1"/>
</dbReference>
<feature type="region of interest" description="Disordered" evidence="1">
    <location>
        <begin position="1"/>
        <end position="25"/>
    </location>
</feature>
<keyword evidence="2" id="KW-1133">Transmembrane helix</keyword>
<evidence type="ECO:0000256" key="2">
    <source>
        <dbReference type="SAM" id="Phobius"/>
    </source>
</evidence>
<dbReference type="InParanoid" id="A0A1I5TNA9"/>
<dbReference type="PANTHER" id="PTHR34219">
    <property type="entry name" value="IRON-REGULATED INNER MEMBRANE PROTEIN-RELATED"/>
    <property type="match status" value="1"/>
</dbReference>
<dbReference type="InterPro" id="IPR005625">
    <property type="entry name" value="PepSY-ass_TM"/>
</dbReference>
<feature type="transmembrane region" description="Helical" evidence="2">
    <location>
        <begin position="226"/>
        <end position="246"/>
    </location>
</feature>
<reference evidence="4 5" key="1">
    <citation type="submission" date="2016-10" db="EMBL/GenBank/DDBJ databases">
        <authorList>
            <person name="de Groot N.N."/>
        </authorList>
    </citation>
    <scope>NUCLEOTIDE SEQUENCE [LARGE SCALE GENOMIC DNA]</scope>
    <source>
        <strain evidence="4 5">DSM 43067</strain>
    </source>
</reference>
<feature type="transmembrane region" description="Helical" evidence="2">
    <location>
        <begin position="172"/>
        <end position="193"/>
    </location>
</feature>
<feature type="transmembrane region" description="Helical" evidence="2">
    <location>
        <begin position="37"/>
        <end position="61"/>
    </location>
</feature>
<evidence type="ECO:0000313" key="5">
    <source>
        <dbReference type="Proteomes" id="UP000183413"/>
    </source>
</evidence>
<dbReference type="PANTHER" id="PTHR34219:SF1">
    <property type="entry name" value="PEPSY DOMAIN-CONTAINING PROTEIN"/>
    <property type="match status" value="1"/>
</dbReference>
<gene>
    <name evidence="4" type="ORF">SAMN04489713_11861</name>
</gene>